<gene>
    <name evidence="1" type="ORF">SAMN04487893_104117</name>
</gene>
<sequence length="174" mass="20381">MYKLSNNYKQFVDYGNVINPIINEIECILVLDDSKSQDLNKVLPAESDIREIKMEALDYLISYANFVLKDNVISEEELYDFTALKRVFRIEEGDFMKFKSLEVLDVLKQQFLMMYSDNFIDKKEAITNVKLQIMFDLSFDEFEKLKQDEVISALIEGADPRNLDISKLPKGFEF</sequence>
<dbReference type="OrthoDB" id="1447135at2"/>
<dbReference type="RefSeq" id="WP_090678408.1">
    <property type="nucleotide sequence ID" value="NZ_FORU01000004.1"/>
</dbReference>
<dbReference type="AlphaFoldDB" id="A0A1I3PFS5"/>
<name>A0A1I3PFS5_9FLAO</name>
<reference evidence="2" key="1">
    <citation type="submission" date="2016-10" db="EMBL/GenBank/DDBJ databases">
        <authorList>
            <person name="Varghese N."/>
            <person name="Submissions S."/>
        </authorList>
    </citation>
    <scope>NUCLEOTIDE SEQUENCE [LARGE SCALE GENOMIC DNA]</scope>
    <source>
        <strain evidence="2">DSM 26542</strain>
    </source>
</reference>
<evidence type="ECO:0000313" key="2">
    <source>
        <dbReference type="Proteomes" id="UP000243887"/>
    </source>
</evidence>
<organism evidence="1 2">
    <name type="scientific">Myroides guanonis</name>
    <dbReference type="NCBI Taxonomy" id="1150112"/>
    <lineage>
        <taxon>Bacteria</taxon>
        <taxon>Pseudomonadati</taxon>
        <taxon>Bacteroidota</taxon>
        <taxon>Flavobacteriia</taxon>
        <taxon>Flavobacteriales</taxon>
        <taxon>Flavobacteriaceae</taxon>
        <taxon>Myroides</taxon>
    </lineage>
</organism>
<accession>A0A1I3PFS5</accession>
<proteinExistence type="predicted"/>
<dbReference type="EMBL" id="FORU01000004">
    <property type="protein sequence ID" value="SFJ20534.1"/>
    <property type="molecule type" value="Genomic_DNA"/>
</dbReference>
<keyword evidence="2" id="KW-1185">Reference proteome</keyword>
<dbReference type="Proteomes" id="UP000243887">
    <property type="component" value="Unassembled WGS sequence"/>
</dbReference>
<evidence type="ECO:0000313" key="1">
    <source>
        <dbReference type="EMBL" id="SFJ20534.1"/>
    </source>
</evidence>
<protein>
    <submittedName>
        <fullName evidence="1">Uncharacterized protein</fullName>
    </submittedName>
</protein>